<dbReference type="InterPro" id="IPR002035">
    <property type="entry name" value="VWF_A"/>
</dbReference>
<evidence type="ECO:0000313" key="6">
    <source>
        <dbReference type="Proteomes" id="UP001595989"/>
    </source>
</evidence>
<feature type="compositionally biased region" description="Basic and acidic residues" evidence="2">
    <location>
        <begin position="58"/>
        <end position="69"/>
    </location>
</feature>
<feature type="region of interest" description="Disordered" evidence="2">
    <location>
        <begin position="38"/>
        <end position="72"/>
    </location>
</feature>
<keyword evidence="3" id="KW-0732">Signal</keyword>
<feature type="domain" description="VWFA" evidence="4">
    <location>
        <begin position="170"/>
        <end position="361"/>
    </location>
</feature>
<reference evidence="6" key="1">
    <citation type="journal article" date="2019" name="Int. J. Syst. Evol. Microbiol.">
        <title>The Global Catalogue of Microorganisms (GCM) 10K type strain sequencing project: providing services to taxonomists for standard genome sequencing and annotation.</title>
        <authorList>
            <consortium name="The Broad Institute Genomics Platform"/>
            <consortium name="The Broad Institute Genome Sequencing Center for Infectious Disease"/>
            <person name="Wu L."/>
            <person name="Ma J."/>
        </authorList>
    </citation>
    <scope>NUCLEOTIDE SEQUENCE [LARGE SCALE GENOMIC DNA]</scope>
    <source>
        <strain evidence="6">CGMCC 4.7426</strain>
    </source>
</reference>
<dbReference type="PROSITE" id="PS50234">
    <property type="entry name" value="VWFA"/>
    <property type="match status" value="1"/>
</dbReference>
<dbReference type="PROSITE" id="PS51257">
    <property type="entry name" value="PROKAR_LIPOPROTEIN"/>
    <property type="match status" value="1"/>
</dbReference>
<dbReference type="SMART" id="SM00327">
    <property type="entry name" value="VWA"/>
    <property type="match status" value="1"/>
</dbReference>
<feature type="coiled-coil region" evidence="1">
    <location>
        <begin position="434"/>
        <end position="473"/>
    </location>
</feature>
<evidence type="ECO:0000313" key="5">
    <source>
        <dbReference type="EMBL" id="MFC4558654.1"/>
    </source>
</evidence>
<dbReference type="Pfam" id="PF13519">
    <property type="entry name" value="VWA_2"/>
    <property type="match status" value="1"/>
</dbReference>
<dbReference type="Proteomes" id="UP001595989">
    <property type="component" value="Unassembled WGS sequence"/>
</dbReference>
<organism evidence="5 6">
    <name type="scientific">Virgibacillus kekensis</name>
    <dbReference type="NCBI Taxonomy" id="202261"/>
    <lineage>
        <taxon>Bacteria</taxon>
        <taxon>Bacillati</taxon>
        <taxon>Bacillota</taxon>
        <taxon>Bacilli</taxon>
        <taxon>Bacillales</taxon>
        <taxon>Bacillaceae</taxon>
        <taxon>Virgibacillus</taxon>
    </lineage>
</organism>
<accession>A0ABV9DJZ1</accession>
<dbReference type="SUPFAM" id="SSF53300">
    <property type="entry name" value="vWA-like"/>
    <property type="match status" value="1"/>
</dbReference>
<dbReference type="EMBL" id="JBHSFU010000005">
    <property type="protein sequence ID" value="MFC4558654.1"/>
    <property type="molecule type" value="Genomic_DNA"/>
</dbReference>
<feature type="signal peptide" evidence="3">
    <location>
        <begin position="1"/>
        <end position="22"/>
    </location>
</feature>
<dbReference type="RefSeq" id="WP_390295684.1">
    <property type="nucleotide sequence ID" value="NZ_JBHSFU010000005.1"/>
</dbReference>
<proteinExistence type="predicted"/>
<sequence length="473" mass="52770">MLKNLCYILSVFIFLLIMTACSENKTGDNNAEDALKTEETLESQEKTKDVASSDSSDEGSKEGNKKVNEVLKNTPLLPTDEAGFVKQNPGKFANKVIWDVEEEVKQELKKLPPMSENSTEQELKKYLSYMYWLVAEDFPNPADVVKKWEFASFGNPNLPDARYHFKENYNVEIILDASGSMAADVNGKTRMQLAKETINNFLKSIPEKANVSLRVYGHKGSGSDSDKEMSCGAIEQVYGFAPYVEAKFQKALNQFNPSGWTPIAAALKQSKNALKQFDTKTNTNLIYLVSDGIGTCDGNPVEVAESLSKSNAKPIINIIGFGADAKAQSQLQKMAEVSGGIYSTVNDQRGLAEEFERAEEVLEAWEDWKEDAIEDLDMVGVHNSFDIMKITNDWSSISTSQSNNLVKVIGIAQDLGIITIDQRSTLSSMENDVVDRIDKIKDNIENRLENISIENIEKLKKSINEKYNKQTQN</sequence>
<feature type="chain" id="PRO_5045141679" evidence="3">
    <location>
        <begin position="23"/>
        <end position="473"/>
    </location>
</feature>
<dbReference type="InterPro" id="IPR036465">
    <property type="entry name" value="vWFA_dom_sf"/>
</dbReference>
<evidence type="ECO:0000259" key="4">
    <source>
        <dbReference type="PROSITE" id="PS50234"/>
    </source>
</evidence>
<dbReference type="Gene3D" id="3.40.50.410">
    <property type="entry name" value="von Willebrand factor, type A domain"/>
    <property type="match status" value="1"/>
</dbReference>
<keyword evidence="1" id="KW-0175">Coiled coil</keyword>
<evidence type="ECO:0000256" key="3">
    <source>
        <dbReference type="SAM" id="SignalP"/>
    </source>
</evidence>
<evidence type="ECO:0000256" key="2">
    <source>
        <dbReference type="SAM" id="MobiDB-lite"/>
    </source>
</evidence>
<protein>
    <submittedName>
        <fullName evidence="5">VWA domain-containing protein</fullName>
    </submittedName>
</protein>
<keyword evidence="6" id="KW-1185">Reference proteome</keyword>
<gene>
    <name evidence="5" type="ORF">ACFO3D_10580</name>
</gene>
<name>A0ABV9DJZ1_9BACI</name>
<evidence type="ECO:0000256" key="1">
    <source>
        <dbReference type="SAM" id="Coils"/>
    </source>
</evidence>
<feature type="compositionally biased region" description="Basic and acidic residues" evidence="2">
    <location>
        <begin position="38"/>
        <end position="51"/>
    </location>
</feature>
<comment type="caution">
    <text evidence="5">The sequence shown here is derived from an EMBL/GenBank/DDBJ whole genome shotgun (WGS) entry which is preliminary data.</text>
</comment>